<protein>
    <submittedName>
        <fullName evidence="8">Glycoside hydrolase superfamily</fullName>
    </submittedName>
</protein>
<feature type="domain" description="Beta-mannosidase-like galactose-binding" evidence="7">
    <location>
        <begin position="53"/>
        <end position="171"/>
    </location>
</feature>
<dbReference type="InterPro" id="IPR006102">
    <property type="entry name" value="Ig-like_GH2"/>
</dbReference>
<name>A0A5N6U960_ASPAV</name>
<keyword evidence="4" id="KW-0732">Signal</keyword>
<dbReference type="InterPro" id="IPR054593">
    <property type="entry name" value="Beta-mannosidase-like_N2"/>
</dbReference>
<evidence type="ECO:0000256" key="2">
    <source>
        <dbReference type="ARBA" id="ARBA00022801"/>
    </source>
</evidence>
<keyword evidence="3" id="KW-0326">Glycosidase</keyword>
<dbReference type="Pfam" id="PF22666">
    <property type="entry name" value="Glyco_hydro_2_N2"/>
    <property type="match status" value="1"/>
</dbReference>
<dbReference type="UniPathway" id="UPA00280"/>
<dbReference type="Gene3D" id="2.60.40.10">
    <property type="entry name" value="Immunoglobulins"/>
    <property type="match status" value="3"/>
</dbReference>
<dbReference type="Pfam" id="PF00703">
    <property type="entry name" value="Glyco_hydro_2"/>
    <property type="match status" value="1"/>
</dbReference>
<feature type="chain" id="PRO_5024793301" evidence="4">
    <location>
        <begin position="20"/>
        <end position="877"/>
    </location>
</feature>
<evidence type="ECO:0000313" key="8">
    <source>
        <dbReference type="EMBL" id="KAE8155157.1"/>
    </source>
</evidence>
<proteinExistence type="inferred from homology"/>
<keyword evidence="9" id="KW-1185">Reference proteome</keyword>
<feature type="signal peptide" evidence="4">
    <location>
        <begin position="1"/>
        <end position="19"/>
    </location>
</feature>
<dbReference type="Proteomes" id="UP000325780">
    <property type="component" value="Unassembled WGS sequence"/>
</dbReference>
<dbReference type="AlphaFoldDB" id="A0A5N6U960"/>
<dbReference type="EMBL" id="ML742024">
    <property type="protein sequence ID" value="KAE8155157.1"/>
    <property type="molecule type" value="Genomic_DNA"/>
</dbReference>
<evidence type="ECO:0000256" key="1">
    <source>
        <dbReference type="ARBA" id="ARBA00007401"/>
    </source>
</evidence>
<organism evidence="8 9">
    <name type="scientific">Aspergillus avenaceus</name>
    <dbReference type="NCBI Taxonomy" id="36643"/>
    <lineage>
        <taxon>Eukaryota</taxon>
        <taxon>Fungi</taxon>
        <taxon>Dikarya</taxon>
        <taxon>Ascomycota</taxon>
        <taxon>Pezizomycotina</taxon>
        <taxon>Eurotiomycetes</taxon>
        <taxon>Eurotiomycetidae</taxon>
        <taxon>Eurotiales</taxon>
        <taxon>Aspergillaceae</taxon>
        <taxon>Aspergillus</taxon>
        <taxon>Aspergillus subgen. Circumdati</taxon>
    </lineage>
</organism>
<dbReference type="InterPro" id="IPR036156">
    <property type="entry name" value="Beta-gal/glucu_dom_sf"/>
</dbReference>
<accession>A0A5N6U960</accession>
<dbReference type="InterPro" id="IPR017853">
    <property type="entry name" value="GH"/>
</dbReference>
<sequence>MFPQTLLLLFAALSVGASSLKSPGDTLVVPGWQLQSSLQVSGDLAELSLPGRDVDSWYRVGRRSTVMAGLIASDVYNDTRLFYSENLNSVDLTTFKSPWLYRAELTLEPPPTDQHIFLVTHGITSKADIYFNGQKIVGSEDHQGAFAGHRFDITPHIRAGSNVLLIQAHPTNYLRDFAQGFVDWNPYPPDNGTGVWRDVELKRTGPVSVSSPRILTDYKGSDTDHLTVLVKVDTENHGQKALEAIVHGIMLSENGTQVSRFAAPVQLQPRKKVTVSMHVPLQDPEIWWPAAWGKQPLYTVQLRVTIQEKTTDVTPLTKFGIRHVTSRVNAHNDTEFSVNGHRFHVKSAGYSPDMFLRFDIDRVQTIFQYMLDMGLNTIRLEGKPEHPELYDLADRMGLMVISGWECCDKWEGWDYNTDANGVKWTEKDYPIAEAQMLHEADMIQTHPSMLGFILGSDFWPNDRASKVFVDAMRRMDWPNPIIASASKRGYPEILGPSGMKMDGPYDWVPPNYWYGSEMGAAFGFGSEQGAGVGTPEMSSLKRFMSSAELETLWRKPEKGLYHMAKNDSVFYYRKIYNKGLFERYGQPTGLDDYVRKAQMMDYEATRAEFEGFAIRQNASRPATGVVYWMLNSAWPNLHWQLFDYYLQPLGSYFGTKIGARQEHVAYDYEAGDVYLINHLPQAKGKRHITVDLIDLNGKSLLHQDVTVDATPLASKVVAKVNGQDRIKDVAFLRLLLDDVPPRRPQSRNIYWLSTHNDVLDWTNSTWYTTPVTKYADFTALSKMKKAAVSSSMNVTKPGDGITKAIITLDNKSDIPAFFIRLAVVDKRGQDVAPVYWSDNYITLFPKEKIDLSVEFEASEWSIEVSGGNVDKSVLDRH</sequence>
<dbReference type="Gene3D" id="2.60.120.260">
    <property type="entry name" value="Galactose-binding domain-like"/>
    <property type="match status" value="1"/>
</dbReference>
<evidence type="ECO:0000313" key="9">
    <source>
        <dbReference type="Proteomes" id="UP000325780"/>
    </source>
</evidence>
<dbReference type="GO" id="GO:0005975">
    <property type="term" value="P:carbohydrate metabolic process"/>
    <property type="evidence" value="ECO:0007669"/>
    <property type="project" value="InterPro"/>
</dbReference>
<dbReference type="InterPro" id="IPR008979">
    <property type="entry name" value="Galactose-bd-like_sf"/>
</dbReference>
<evidence type="ECO:0000256" key="4">
    <source>
        <dbReference type="SAM" id="SignalP"/>
    </source>
</evidence>
<dbReference type="SUPFAM" id="SSF49785">
    <property type="entry name" value="Galactose-binding domain-like"/>
    <property type="match status" value="1"/>
</dbReference>
<dbReference type="InterPro" id="IPR013783">
    <property type="entry name" value="Ig-like_fold"/>
</dbReference>
<dbReference type="GO" id="GO:0004553">
    <property type="term" value="F:hydrolase activity, hydrolyzing O-glycosyl compounds"/>
    <property type="evidence" value="ECO:0007669"/>
    <property type="project" value="InterPro"/>
</dbReference>
<dbReference type="InterPro" id="IPR041351">
    <property type="entry name" value="Ig_GlcNase"/>
</dbReference>
<evidence type="ECO:0000259" key="5">
    <source>
        <dbReference type="Pfam" id="PF00703"/>
    </source>
</evidence>
<keyword evidence="2 8" id="KW-0378">Hydrolase</keyword>
<comment type="similarity">
    <text evidence="1">Belongs to the glycosyl hydrolase 2 family.</text>
</comment>
<gene>
    <name evidence="8" type="ORF">BDV25DRAFT_169313</name>
</gene>
<dbReference type="Gene3D" id="3.20.20.80">
    <property type="entry name" value="Glycosidases"/>
    <property type="match status" value="1"/>
</dbReference>
<dbReference type="Pfam" id="PF18368">
    <property type="entry name" value="Ig_GlcNase"/>
    <property type="match status" value="1"/>
</dbReference>
<dbReference type="PANTHER" id="PTHR43536:SF1">
    <property type="entry name" value="MANNOSYLGLYCOPROTEIN ENDO-BETA-MANNOSIDASE"/>
    <property type="match status" value="1"/>
</dbReference>
<feature type="domain" description="Glycoside hydrolase family 2 immunoglobulin-like beta-sandwich" evidence="5">
    <location>
        <begin position="213"/>
        <end position="322"/>
    </location>
</feature>
<evidence type="ECO:0000259" key="6">
    <source>
        <dbReference type="Pfam" id="PF18368"/>
    </source>
</evidence>
<dbReference type="InterPro" id="IPR043534">
    <property type="entry name" value="EBDG/EBM"/>
</dbReference>
<dbReference type="PANTHER" id="PTHR43536">
    <property type="entry name" value="MANNOSYLGLYCOPROTEIN ENDO-BETA-MANNOSIDASE"/>
    <property type="match status" value="1"/>
</dbReference>
<dbReference type="SUPFAM" id="SSF51445">
    <property type="entry name" value="(Trans)glycosidases"/>
    <property type="match status" value="1"/>
</dbReference>
<evidence type="ECO:0000259" key="7">
    <source>
        <dbReference type="Pfam" id="PF22666"/>
    </source>
</evidence>
<dbReference type="SUPFAM" id="SSF49303">
    <property type="entry name" value="beta-Galactosidase/glucuronidase domain"/>
    <property type="match status" value="3"/>
</dbReference>
<reference evidence="8 9" key="1">
    <citation type="submission" date="2019-04" db="EMBL/GenBank/DDBJ databases">
        <title>Friends and foes A comparative genomics study of 23 Aspergillus species from section Flavi.</title>
        <authorList>
            <consortium name="DOE Joint Genome Institute"/>
            <person name="Kjaerbolling I."/>
            <person name="Vesth T."/>
            <person name="Frisvad J.C."/>
            <person name="Nybo J.L."/>
            <person name="Theobald S."/>
            <person name="Kildgaard S."/>
            <person name="Isbrandt T."/>
            <person name="Kuo A."/>
            <person name="Sato A."/>
            <person name="Lyhne E.K."/>
            <person name="Kogle M.E."/>
            <person name="Wiebenga A."/>
            <person name="Kun R.S."/>
            <person name="Lubbers R.J."/>
            <person name="Makela M.R."/>
            <person name="Barry K."/>
            <person name="Chovatia M."/>
            <person name="Clum A."/>
            <person name="Daum C."/>
            <person name="Haridas S."/>
            <person name="He G."/>
            <person name="LaButti K."/>
            <person name="Lipzen A."/>
            <person name="Mondo S."/>
            <person name="Riley R."/>
            <person name="Salamov A."/>
            <person name="Simmons B.A."/>
            <person name="Magnuson J.K."/>
            <person name="Henrissat B."/>
            <person name="Mortensen U.H."/>
            <person name="Larsen T.O."/>
            <person name="Devries R.P."/>
            <person name="Grigoriev I.V."/>
            <person name="Machida M."/>
            <person name="Baker S.E."/>
            <person name="Andersen M.R."/>
        </authorList>
    </citation>
    <scope>NUCLEOTIDE SEQUENCE [LARGE SCALE GENOMIC DNA]</scope>
    <source>
        <strain evidence="8 9">IBT 18842</strain>
    </source>
</reference>
<feature type="domain" description="Exo-beta-D-glucosaminidase Ig-fold" evidence="6">
    <location>
        <begin position="766"/>
        <end position="869"/>
    </location>
</feature>
<dbReference type="OrthoDB" id="408532at2759"/>
<evidence type="ECO:0000256" key="3">
    <source>
        <dbReference type="ARBA" id="ARBA00023295"/>
    </source>
</evidence>